<organism evidence="3 4">
    <name type="scientific">Blyttiomyces helicus</name>
    <dbReference type="NCBI Taxonomy" id="388810"/>
    <lineage>
        <taxon>Eukaryota</taxon>
        <taxon>Fungi</taxon>
        <taxon>Fungi incertae sedis</taxon>
        <taxon>Chytridiomycota</taxon>
        <taxon>Chytridiomycota incertae sedis</taxon>
        <taxon>Chytridiomycetes</taxon>
        <taxon>Chytridiomycetes incertae sedis</taxon>
        <taxon>Blyttiomyces</taxon>
    </lineage>
</organism>
<dbReference type="PANTHER" id="PTHR47435:SF4">
    <property type="entry name" value="KELCH REPEAT PROTEIN (AFU_ORTHOLOGUE AFUA_5G12780)"/>
    <property type="match status" value="1"/>
</dbReference>
<keyword evidence="4" id="KW-1185">Reference proteome</keyword>
<evidence type="ECO:0000313" key="3">
    <source>
        <dbReference type="EMBL" id="RKO84331.1"/>
    </source>
</evidence>
<reference evidence="4" key="1">
    <citation type="journal article" date="2018" name="Nat. Microbiol.">
        <title>Leveraging single-cell genomics to expand the fungal tree of life.</title>
        <authorList>
            <person name="Ahrendt S.R."/>
            <person name="Quandt C.A."/>
            <person name="Ciobanu D."/>
            <person name="Clum A."/>
            <person name="Salamov A."/>
            <person name="Andreopoulos B."/>
            <person name="Cheng J.F."/>
            <person name="Woyke T."/>
            <person name="Pelin A."/>
            <person name="Henrissat B."/>
            <person name="Reynolds N.K."/>
            <person name="Benny G.L."/>
            <person name="Smith M.E."/>
            <person name="James T.Y."/>
            <person name="Grigoriev I.V."/>
        </authorList>
    </citation>
    <scope>NUCLEOTIDE SEQUENCE [LARGE SCALE GENOMIC DNA]</scope>
</reference>
<protein>
    <recommendedName>
        <fullName evidence="5">Galactose oxidase</fullName>
    </recommendedName>
</protein>
<keyword evidence="2" id="KW-0408">Iron</keyword>
<dbReference type="InterPro" id="IPR015915">
    <property type="entry name" value="Kelch-typ_b-propeller"/>
</dbReference>
<name>A0A4P9VX85_9FUNG</name>
<dbReference type="SUPFAM" id="SSF117281">
    <property type="entry name" value="Kelch motif"/>
    <property type="match status" value="1"/>
</dbReference>
<dbReference type="Gene3D" id="2.120.10.80">
    <property type="entry name" value="Kelch-type beta propeller"/>
    <property type="match status" value="1"/>
</dbReference>
<dbReference type="PANTHER" id="PTHR47435">
    <property type="entry name" value="KELCH REPEAT PROTEIN (AFU_ORTHOLOGUE AFUA_5G12780)"/>
    <property type="match status" value="1"/>
</dbReference>
<dbReference type="GO" id="GO:0019760">
    <property type="term" value="P:glucosinolate metabolic process"/>
    <property type="evidence" value="ECO:0007669"/>
    <property type="project" value="UniProtKB-ARBA"/>
</dbReference>
<dbReference type="EMBL" id="ML000229">
    <property type="protein sequence ID" value="RKO84331.1"/>
    <property type="molecule type" value="Genomic_DNA"/>
</dbReference>
<gene>
    <name evidence="3" type="ORF">BDK51DRAFT_33381</name>
</gene>
<accession>A0A4P9VX85</accession>
<proteinExistence type="predicted"/>
<evidence type="ECO:0008006" key="5">
    <source>
        <dbReference type="Google" id="ProtNLM"/>
    </source>
</evidence>
<keyword evidence="1" id="KW-0677">Repeat</keyword>
<sequence length="262" mass="27772">MNLSFPLPLLTRLQGIWEYHTQTALWNKIIPQIGPRYNTSNNLYGPSVAACLKSTIYGTLPDGTFASYNLTASVWTTLAKPPKPLRCSAIYAVGNDTIHAVGGVLDSGARSDATQVFHPVSNTWSQIVFPRPITAAGAIAVGGVEYVYGGSDQSQLLGNLDALTPVGSWSVVENGTAAGSPPARENMCFEAWNNTLVLWGGQYSPTILSESGIWLFNVTKGSPGGWSDQPLQLAPGATAPNLTNPITCTVVGSVLHIWGADL</sequence>
<dbReference type="OrthoDB" id="10250130at2759"/>
<evidence type="ECO:0000256" key="1">
    <source>
        <dbReference type="ARBA" id="ARBA00022737"/>
    </source>
</evidence>
<dbReference type="Proteomes" id="UP000269721">
    <property type="component" value="Unassembled WGS sequence"/>
</dbReference>
<evidence type="ECO:0000313" key="4">
    <source>
        <dbReference type="Proteomes" id="UP000269721"/>
    </source>
</evidence>
<evidence type="ECO:0000256" key="2">
    <source>
        <dbReference type="ARBA" id="ARBA00023004"/>
    </source>
</evidence>
<dbReference type="AlphaFoldDB" id="A0A4P9VX85"/>